<accession>A0AC34F452</accession>
<protein>
    <submittedName>
        <fullName evidence="2">Uncharacterized protein</fullName>
    </submittedName>
</protein>
<evidence type="ECO:0000313" key="1">
    <source>
        <dbReference type="Proteomes" id="UP000887579"/>
    </source>
</evidence>
<evidence type="ECO:0000313" key="2">
    <source>
        <dbReference type="WBParaSite" id="ES5_v2.g11725.t1"/>
    </source>
</evidence>
<organism evidence="1 2">
    <name type="scientific">Panagrolaimus sp. ES5</name>
    <dbReference type="NCBI Taxonomy" id="591445"/>
    <lineage>
        <taxon>Eukaryota</taxon>
        <taxon>Metazoa</taxon>
        <taxon>Ecdysozoa</taxon>
        <taxon>Nematoda</taxon>
        <taxon>Chromadorea</taxon>
        <taxon>Rhabditida</taxon>
        <taxon>Tylenchina</taxon>
        <taxon>Panagrolaimomorpha</taxon>
        <taxon>Panagrolaimoidea</taxon>
        <taxon>Panagrolaimidae</taxon>
        <taxon>Panagrolaimus</taxon>
    </lineage>
</organism>
<sequence length="141" mass="16158">MGKFKAMNKNVIKYGVKLTSKKAKSAFKKHVKKPSSNDMDIDETDKQLLLAEAKKKQHEKQKESAVLKSSSAGKPKRLPKVVENRLRTNDLPLYATAPSPYNEATVFHTRRVTKKHVRKLMNQERREQKAAERAANQMDLQ</sequence>
<dbReference type="WBParaSite" id="ES5_v2.g11725.t1">
    <property type="protein sequence ID" value="ES5_v2.g11725.t1"/>
    <property type="gene ID" value="ES5_v2.g11725"/>
</dbReference>
<proteinExistence type="predicted"/>
<name>A0AC34F452_9BILA</name>
<dbReference type="Proteomes" id="UP000887579">
    <property type="component" value="Unplaced"/>
</dbReference>
<reference evidence="2" key="1">
    <citation type="submission" date="2022-11" db="UniProtKB">
        <authorList>
            <consortium name="WormBaseParasite"/>
        </authorList>
    </citation>
    <scope>IDENTIFICATION</scope>
</reference>